<keyword evidence="1" id="KW-0472">Membrane</keyword>
<accession>Q6MVR7</accession>
<feature type="transmembrane region" description="Helical" evidence="1">
    <location>
        <begin position="97"/>
        <end position="116"/>
    </location>
</feature>
<protein>
    <submittedName>
        <fullName evidence="2">Uncharacterized protein B10D6.130</fullName>
    </submittedName>
</protein>
<proteinExistence type="predicted"/>
<dbReference type="AlphaFoldDB" id="Q6MVR7"/>
<organism evidence="2">
    <name type="scientific">Neurospora crassa</name>
    <dbReference type="NCBI Taxonomy" id="5141"/>
    <lineage>
        <taxon>Eukaryota</taxon>
        <taxon>Fungi</taxon>
        <taxon>Dikarya</taxon>
        <taxon>Ascomycota</taxon>
        <taxon>Pezizomycotina</taxon>
        <taxon>Sordariomycetes</taxon>
        <taxon>Sordariomycetidae</taxon>
        <taxon>Sordariales</taxon>
        <taxon>Sordariaceae</taxon>
        <taxon>Neurospora</taxon>
    </lineage>
</organism>
<reference evidence="2" key="1">
    <citation type="submission" date="2003-11" db="EMBL/GenBank/DDBJ databases">
        <authorList>
            <person name="Schulte U."/>
            <person name="Aign V."/>
            <person name="Hoheisel J."/>
            <person name="Brandt P."/>
            <person name="Fartmann B."/>
            <person name="Holland R."/>
            <person name="Nyakatura G."/>
            <person name="Mewes H.W."/>
            <person name="Mannhaupt G."/>
        </authorList>
    </citation>
    <scope>NUCLEOTIDE SEQUENCE</scope>
</reference>
<sequence length="278" mass="30868">MNVGNREGRGCGGFGGVIILLGGERGCWMSGTRGRECRDGEEEEKVEEKRKEEEEQVHERGQKNIESEFAQFDSQLQQTVTPGLLFTLFLFLSKIKLGLLLPILMFTITGTYLFSLPPHLLILHLNNLTTIIKGVQQSECTPLVTEMGPSYSIPRICIPLTSHLLFSLFPSWHASPRLAQATQHSALSPYSPLGAGKSMSCGTNENMNMMNLRAKCLGPFVNGFRKRCSGEGSSGEGKDDNKIHASGAKFKCHRLWEQRCQAAPGQEWLEAKAMHAWK</sequence>
<evidence type="ECO:0000313" key="2">
    <source>
        <dbReference type="EMBL" id="CAE76229.1"/>
    </source>
</evidence>
<gene>
    <name evidence="2" type="primary">B10D6.130</name>
</gene>
<name>Q6MVR7_NEUCS</name>
<evidence type="ECO:0000256" key="1">
    <source>
        <dbReference type="SAM" id="Phobius"/>
    </source>
</evidence>
<keyword evidence="1" id="KW-0812">Transmembrane</keyword>
<reference evidence="2" key="2">
    <citation type="submission" date="2003-11" db="EMBL/GenBank/DDBJ databases">
        <authorList>
            <person name="German Neurospora genome project"/>
        </authorList>
    </citation>
    <scope>NUCLEOTIDE SEQUENCE</scope>
</reference>
<dbReference type="EMBL" id="BX842624">
    <property type="protein sequence ID" value="CAE76229.1"/>
    <property type="molecule type" value="Genomic_DNA"/>
</dbReference>
<dbReference type="VEuPathDB" id="FungiDB:NCU02854"/>
<keyword evidence="1" id="KW-1133">Transmembrane helix</keyword>